<feature type="compositionally biased region" description="Basic and acidic residues" evidence="7">
    <location>
        <begin position="82"/>
        <end position="102"/>
    </location>
</feature>
<evidence type="ECO:0000256" key="4">
    <source>
        <dbReference type="ARBA" id="ARBA00022618"/>
    </source>
</evidence>
<evidence type="ECO:0000256" key="7">
    <source>
        <dbReference type="SAM" id="MobiDB-lite"/>
    </source>
</evidence>
<dbReference type="Gene3D" id="6.10.250.660">
    <property type="match status" value="1"/>
</dbReference>
<gene>
    <name evidence="8" type="ORF">CH330_09425</name>
</gene>
<evidence type="ECO:0000313" key="8">
    <source>
        <dbReference type="EMBL" id="OYD14082.1"/>
    </source>
</evidence>
<keyword evidence="3" id="KW-0963">Cytoplasm</keyword>
<dbReference type="NCBIfam" id="TIGR03544">
    <property type="entry name" value="DivI1A_domain"/>
    <property type="match status" value="1"/>
</dbReference>
<dbReference type="Proteomes" id="UP000215559">
    <property type="component" value="Unassembled WGS sequence"/>
</dbReference>
<dbReference type="EMBL" id="NOZP01000182">
    <property type="protein sequence ID" value="OYD14082.1"/>
    <property type="molecule type" value="Genomic_DNA"/>
</dbReference>
<dbReference type="GO" id="GO:0005737">
    <property type="term" value="C:cytoplasm"/>
    <property type="evidence" value="ECO:0007669"/>
    <property type="project" value="UniProtKB-SubCell"/>
</dbReference>
<dbReference type="Pfam" id="PF05103">
    <property type="entry name" value="DivIVA"/>
    <property type="match status" value="1"/>
</dbReference>
<evidence type="ECO:0000256" key="3">
    <source>
        <dbReference type="ARBA" id="ARBA00022490"/>
    </source>
</evidence>
<dbReference type="GO" id="GO:0051301">
    <property type="term" value="P:cell division"/>
    <property type="evidence" value="ECO:0007669"/>
    <property type="project" value="UniProtKB-KW"/>
</dbReference>
<organism evidence="8 9">
    <name type="scientific">candidate division WOR-3 bacterium JGI_Cruoil_03_51_56</name>
    <dbReference type="NCBI Taxonomy" id="1973747"/>
    <lineage>
        <taxon>Bacteria</taxon>
        <taxon>Bacteria division WOR-3</taxon>
    </lineage>
</organism>
<dbReference type="PANTHER" id="PTHR35794:SF2">
    <property type="entry name" value="CELL DIVISION PROTEIN DIVIVA"/>
    <property type="match status" value="1"/>
</dbReference>
<evidence type="ECO:0000256" key="6">
    <source>
        <dbReference type="ARBA" id="ARBA00023306"/>
    </source>
</evidence>
<dbReference type="PANTHER" id="PTHR35794">
    <property type="entry name" value="CELL DIVISION PROTEIN DIVIVA"/>
    <property type="match status" value="1"/>
</dbReference>
<comment type="subcellular location">
    <subcellularLocation>
        <location evidence="1">Cytoplasm</location>
    </subcellularLocation>
</comment>
<keyword evidence="5" id="KW-0175">Coiled coil</keyword>
<accession>A0A235BPG2</accession>
<name>A0A235BPG2_UNCW3</name>
<evidence type="ECO:0000313" key="9">
    <source>
        <dbReference type="Proteomes" id="UP000215559"/>
    </source>
</evidence>
<comment type="similarity">
    <text evidence="2">Belongs to the DivIVA family.</text>
</comment>
<feature type="region of interest" description="Disordered" evidence="7">
    <location>
        <begin position="82"/>
        <end position="109"/>
    </location>
</feature>
<sequence>MPITPLDIRKKTFSTQFRGLAQKEVKSFLELVAKEMEELRKKRGLLEEEINELSVKLKGYERTEMLLKDTLLTAQKTTDELRSAAREKAKAMSEKAEQDAKGKLQNAQKRADEIIHTARKEADRLKYELVHLETEKSNLLHQLRAIANSFLLMIDKWESQAEKTSYDDKGTNKGKR</sequence>
<keyword evidence="6" id="KW-0131">Cell cycle</keyword>
<proteinExistence type="inferred from homology"/>
<evidence type="ECO:0000256" key="5">
    <source>
        <dbReference type="ARBA" id="ARBA00023054"/>
    </source>
</evidence>
<keyword evidence="4" id="KW-0132">Cell division</keyword>
<protein>
    <recommendedName>
        <fullName evidence="10">DivIVA domain-containing protein</fullName>
    </recommendedName>
</protein>
<evidence type="ECO:0000256" key="2">
    <source>
        <dbReference type="ARBA" id="ARBA00009008"/>
    </source>
</evidence>
<evidence type="ECO:0008006" key="10">
    <source>
        <dbReference type="Google" id="ProtNLM"/>
    </source>
</evidence>
<dbReference type="AlphaFoldDB" id="A0A235BPG2"/>
<reference evidence="8 9" key="1">
    <citation type="submission" date="2017-07" db="EMBL/GenBank/DDBJ databases">
        <title>Recovery of genomes from metagenomes via a dereplication, aggregation, and scoring strategy.</title>
        <authorList>
            <person name="Sieber C.M."/>
            <person name="Probst A.J."/>
            <person name="Sharrar A."/>
            <person name="Thomas B.C."/>
            <person name="Hess M."/>
            <person name="Tringe S.G."/>
            <person name="Banfield J.F."/>
        </authorList>
    </citation>
    <scope>NUCLEOTIDE SEQUENCE [LARGE SCALE GENOMIC DNA]</scope>
    <source>
        <strain evidence="8">JGI_Cruoil_03_51_56</strain>
    </source>
</reference>
<dbReference type="InterPro" id="IPR007793">
    <property type="entry name" value="DivIVA_fam"/>
</dbReference>
<comment type="caution">
    <text evidence="8">The sequence shown here is derived from an EMBL/GenBank/DDBJ whole genome shotgun (WGS) entry which is preliminary data.</text>
</comment>
<evidence type="ECO:0000256" key="1">
    <source>
        <dbReference type="ARBA" id="ARBA00004496"/>
    </source>
</evidence>
<dbReference type="InterPro" id="IPR019933">
    <property type="entry name" value="DivIVA_domain"/>
</dbReference>